<evidence type="ECO:0000256" key="6">
    <source>
        <dbReference type="ARBA" id="ARBA00022989"/>
    </source>
</evidence>
<feature type="transmembrane region" description="Helical" evidence="10">
    <location>
        <begin position="138"/>
        <end position="162"/>
    </location>
</feature>
<dbReference type="GO" id="GO:0071555">
    <property type="term" value="P:cell wall organization"/>
    <property type="evidence" value="ECO:0007669"/>
    <property type="project" value="UniProtKB-UniRule"/>
</dbReference>
<dbReference type="GO" id="GO:0034204">
    <property type="term" value="P:lipid translocation"/>
    <property type="evidence" value="ECO:0007669"/>
    <property type="project" value="TreeGrafter"/>
</dbReference>
<evidence type="ECO:0000313" key="13">
    <source>
        <dbReference type="Proteomes" id="UP000530564"/>
    </source>
</evidence>
<evidence type="ECO:0000256" key="10">
    <source>
        <dbReference type="HAMAP-Rule" id="MF_02078"/>
    </source>
</evidence>
<evidence type="ECO:0000256" key="11">
    <source>
        <dbReference type="PIRNR" id="PIRNR002869"/>
    </source>
</evidence>
<reference evidence="12 13" key="1">
    <citation type="submission" date="2020-08" db="EMBL/GenBank/DDBJ databases">
        <title>Genomic Encyclopedia of Type Strains, Phase IV (KMG-IV): sequencing the most valuable type-strain genomes for metagenomic binning, comparative biology and taxonomic classification.</title>
        <authorList>
            <person name="Goeker M."/>
        </authorList>
    </citation>
    <scope>NUCLEOTIDE SEQUENCE [LARGE SCALE GENOMIC DNA]</scope>
    <source>
        <strain evidence="12 13">DSM 21793</strain>
    </source>
</reference>
<evidence type="ECO:0000256" key="7">
    <source>
        <dbReference type="ARBA" id="ARBA00023136"/>
    </source>
</evidence>
<feature type="transmembrane region" description="Helical" evidence="10">
    <location>
        <begin position="320"/>
        <end position="342"/>
    </location>
</feature>
<evidence type="ECO:0000256" key="4">
    <source>
        <dbReference type="ARBA" id="ARBA00022960"/>
    </source>
</evidence>
<feature type="transmembrane region" description="Helical" evidence="10">
    <location>
        <begin position="42"/>
        <end position="63"/>
    </location>
</feature>
<dbReference type="UniPathway" id="UPA00219"/>
<evidence type="ECO:0000256" key="5">
    <source>
        <dbReference type="ARBA" id="ARBA00022984"/>
    </source>
</evidence>
<dbReference type="EMBL" id="JACIDK010000005">
    <property type="protein sequence ID" value="MBB3892675.1"/>
    <property type="molecule type" value="Genomic_DNA"/>
</dbReference>
<evidence type="ECO:0000256" key="2">
    <source>
        <dbReference type="ARBA" id="ARBA00022475"/>
    </source>
</evidence>
<feature type="transmembrane region" description="Helical" evidence="10">
    <location>
        <begin position="452"/>
        <end position="472"/>
    </location>
</feature>
<comment type="caution">
    <text evidence="12">The sequence shown here is derived from an EMBL/GenBank/DDBJ whole genome shotgun (WGS) entry which is preliminary data.</text>
</comment>
<dbReference type="PANTHER" id="PTHR47019:SF1">
    <property type="entry name" value="LIPID II FLIPPASE MURJ"/>
    <property type="match status" value="1"/>
</dbReference>
<dbReference type="Pfam" id="PF03023">
    <property type="entry name" value="MurJ"/>
    <property type="match status" value="1"/>
</dbReference>
<dbReference type="GO" id="GO:0005886">
    <property type="term" value="C:plasma membrane"/>
    <property type="evidence" value="ECO:0007669"/>
    <property type="project" value="UniProtKB-SubCell"/>
</dbReference>
<comment type="similarity">
    <text evidence="9 10 11">Belongs to the MurJ/MviN family.</text>
</comment>
<keyword evidence="13" id="KW-1185">Reference proteome</keyword>
<accession>A0A840A174</accession>
<comment type="pathway">
    <text evidence="10">Cell wall biogenesis; peptidoglycan biosynthesis.</text>
</comment>
<dbReference type="InterPro" id="IPR051050">
    <property type="entry name" value="Lipid_II_flippase_MurJ/MviN"/>
</dbReference>
<proteinExistence type="inferred from homology"/>
<dbReference type="GO" id="GO:0009252">
    <property type="term" value="P:peptidoglycan biosynthetic process"/>
    <property type="evidence" value="ECO:0007669"/>
    <property type="project" value="UniProtKB-UniRule"/>
</dbReference>
<feature type="transmembrane region" description="Helical" evidence="10">
    <location>
        <begin position="239"/>
        <end position="260"/>
    </location>
</feature>
<dbReference type="GO" id="GO:0015648">
    <property type="term" value="F:lipid-linked peptidoglycan transporter activity"/>
    <property type="evidence" value="ECO:0007669"/>
    <property type="project" value="UniProtKB-UniRule"/>
</dbReference>
<evidence type="ECO:0000313" key="12">
    <source>
        <dbReference type="EMBL" id="MBB3892675.1"/>
    </source>
</evidence>
<keyword evidence="2 10" id="KW-1003">Cell membrane</keyword>
<dbReference type="PRINTS" id="PR01806">
    <property type="entry name" value="VIRFACTRMVIN"/>
</dbReference>
<gene>
    <name evidence="10" type="primary">murJ</name>
    <name evidence="12" type="ORF">GGQ61_003411</name>
</gene>
<feature type="transmembrane region" description="Helical" evidence="10">
    <location>
        <begin position="194"/>
        <end position="218"/>
    </location>
</feature>
<evidence type="ECO:0000256" key="9">
    <source>
        <dbReference type="ARBA" id="ARBA00061532"/>
    </source>
</evidence>
<comment type="subcellular location">
    <subcellularLocation>
        <location evidence="10">Cell inner membrane</location>
        <topology evidence="10">Multi-pass membrane protein</topology>
    </subcellularLocation>
    <subcellularLocation>
        <location evidence="1">Cell membrane</location>
        <topology evidence="1">Multi-pass membrane protein</topology>
    </subcellularLocation>
</comment>
<comment type="function">
    <text evidence="8 10 11">Involved in peptidoglycan biosynthesis. Transports lipid-linked peptidoglycan precursors from the inner to the outer leaflet of the cytoplasmic membrane.</text>
</comment>
<feature type="transmembrane region" description="Helical" evidence="10">
    <location>
        <begin position="420"/>
        <end position="440"/>
    </location>
</feature>
<feature type="transmembrane region" description="Helical" evidence="10">
    <location>
        <begin position="392"/>
        <end position="414"/>
    </location>
</feature>
<feature type="transmembrane region" description="Helical" evidence="10">
    <location>
        <begin position="99"/>
        <end position="118"/>
    </location>
</feature>
<feature type="transmembrane region" description="Helical" evidence="10">
    <location>
        <begin position="169"/>
        <end position="188"/>
    </location>
</feature>
<keyword evidence="10 11" id="KW-0961">Cell wall biogenesis/degradation</keyword>
<dbReference type="AlphaFoldDB" id="A0A840A174"/>
<organism evidence="12 13">
    <name type="scientific">Phenylobacterium haematophilum</name>
    <dbReference type="NCBI Taxonomy" id="98513"/>
    <lineage>
        <taxon>Bacteria</taxon>
        <taxon>Pseudomonadati</taxon>
        <taxon>Pseudomonadota</taxon>
        <taxon>Alphaproteobacteria</taxon>
        <taxon>Caulobacterales</taxon>
        <taxon>Caulobacteraceae</taxon>
        <taxon>Phenylobacterium</taxon>
    </lineage>
</organism>
<protein>
    <recommendedName>
        <fullName evidence="10">Probable lipid II flippase MurJ</fullName>
    </recommendedName>
</protein>
<dbReference type="CDD" id="cd13123">
    <property type="entry name" value="MATE_MurJ_like"/>
    <property type="match status" value="1"/>
</dbReference>
<feature type="transmembrane region" description="Helical" evidence="10">
    <location>
        <begin position="496"/>
        <end position="516"/>
    </location>
</feature>
<dbReference type="PANTHER" id="PTHR47019">
    <property type="entry name" value="LIPID II FLIPPASE MURJ"/>
    <property type="match status" value="1"/>
</dbReference>
<keyword evidence="10 11" id="KW-0813">Transport</keyword>
<keyword evidence="7 10" id="KW-0472">Membrane</keyword>
<feature type="transmembrane region" description="Helical" evidence="10">
    <location>
        <begin position="362"/>
        <end position="380"/>
    </location>
</feature>
<keyword evidence="4 10" id="KW-0133">Cell shape</keyword>
<dbReference type="NCBIfam" id="TIGR01695">
    <property type="entry name" value="murJ_mviN"/>
    <property type="match status" value="1"/>
</dbReference>
<name>A0A840A174_9CAUL</name>
<feature type="transmembrane region" description="Helical" evidence="10">
    <location>
        <begin position="280"/>
        <end position="299"/>
    </location>
</feature>
<dbReference type="PIRSF" id="PIRSF002869">
    <property type="entry name" value="MviN"/>
    <property type="match status" value="1"/>
</dbReference>
<feature type="transmembrane region" description="Helical" evidence="10">
    <location>
        <begin position="12"/>
        <end position="30"/>
    </location>
</feature>
<evidence type="ECO:0000256" key="1">
    <source>
        <dbReference type="ARBA" id="ARBA00004651"/>
    </source>
</evidence>
<sequence>MTAAATPAAKSGLIRSSLLLSGLTLISRFMGLARDLVLTARLGASATIAADAYYTALAFPNLFRRIFAEGAFSSAFIPSYTKTLTGEGQAEADRIASDALATLAAATIAITLAAQLAMPWLMYVINPGYASDPAKFKLAIVLTQISMPYLPCMAIGALLSGVLNAHRRFIITGVFPTILNLVMLIAVIPQDDPILAAYAASIAIPIAGVFQAGLLWWGARKCGAHIRLRWPSLTPEIKALIALAVPGAIAASAVQINIFISGILASQVAGGRAWTEVAARLYQLPLGLIGVAVSVALLPRLSSAIQAKDHDDAQAATDQAVIFSLALTAPAAAALIAMPFFLIDGLFTRGAFTVEDARQTGWILLNYGWGVPAFVLARVLQPAFFARADTKAPMRFGLISVAVNIVLGLALFQVIGVKGIAAATSAAAWINVAQMVLLLAKRGDYSPTKAAWSRIGRIVAASAAFGALLAFASHERAWLEAPLRGFHVVGLGAKEIAVLAVAAVGVAVYGLLLLAFRGITPSEIKAALRRRPGDAAVSADL</sequence>
<keyword evidence="3 10" id="KW-0812">Transmembrane</keyword>
<dbReference type="HAMAP" id="MF_02078">
    <property type="entry name" value="MurJ_MviN"/>
    <property type="match status" value="1"/>
</dbReference>
<dbReference type="Proteomes" id="UP000530564">
    <property type="component" value="Unassembled WGS sequence"/>
</dbReference>
<keyword evidence="10" id="KW-0997">Cell inner membrane</keyword>
<evidence type="ECO:0000256" key="3">
    <source>
        <dbReference type="ARBA" id="ARBA00022692"/>
    </source>
</evidence>
<evidence type="ECO:0000256" key="8">
    <source>
        <dbReference type="ARBA" id="ARBA00060041"/>
    </source>
</evidence>
<keyword evidence="6 10" id="KW-1133">Transmembrane helix</keyword>
<dbReference type="RefSeq" id="WP_343056164.1">
    <property type="nucleotide sequence ID" value="NZ_JACIDK010000005.1"/>
</dbReference>
<dbReference type="GO" id="GO:0008360">
    <property type="term" value="P:regulation of cell shape"/>
    <property type="evidence" value="ECO:0007669"/>
    <property type="project" value="UniProtKB-UniRule"/>
</dbReference>
<dbReference type="InterPro" id="IPR004268">
    <property type="entry name" value="MurJ"/>
</dbReference>
<keyword evidence="5 10" id="KW-0573">Peptidoglycan synthesis</keyword>